<gene>
    <name evidence="1" type="ORF">Ahy_B10g103921</name>
</gene>
<dbReference type="GO" id="GO:0005770">
    <property type="term" value="C:late endosome"/>
    <property type="evidence" value="ECO:0007669"/>
    <property type="project" value="TreeGrafter"/>
</dbReference>
<dbReference type="AlphaFoldDB" id="A0A444X4C4"/>
<comment type="caution">
    <text evidence="1">The sequence shown here is derived from an EMBL/GenBank/DDBJ whole genome shotgun (WGS) entry which is preliminary data.</text>
</comment>
<dbReference type="InterPro" id="IPR045111">
    <property type="entry name" value="Vps41/Vps8"/>
</dbReference>
<accession>A0A444X4C4</accession>
<dbReference type="PANTHER" id="PTHR12616:SF1">
    <property type="entry name" value="VACUOLAR PROTEIN SORTING-ASSOCIATED PROTEIN 41 HOMOLOG"/>
    <property type="match status" value="1"/>
</dbReference>
<dbReference type="Pfam" id="PF23556">
    <property type="entry name" value="TPR_Vps41"/>
    <property type="match status" value="1"/>
</dbReference>
<organism evidence="1 2">
    <name type="scientific">Arachis hypogaea</name>
    <name type="common">Peanut</name>
    <dbReference type="NCBI Taxonomy" id="3818"/>
    <lineage>
        <taxon>Eukaryota</taxon>
        <taxon>Viridiplantae</taxon>
        <taxon>Streptophyta</taxon>
        <taxon>Embryophyta</taxon>
        <taxon>Tracheophyta</taxon>
        <taxon>Spermatophyta</taxon>
        <taxon>Magnoliopsida</taxon>
        <taxon>eudicotyledons</taxon>
        <taxon>Gunneridae</taxon>
        <taxon>Pentapetalae</taxon>
        <taxon>rosids</taxon>
        <taxon>fabids</taxon>
        <taxon>Fabales</taxon>
        <taxon>Fabaceae</taxon>
        <taxon>Papilionoideae</taxon>
        <taxon>50 kb inversion clade</taxon>
        <taxon>dalbergioids sensu lato</taxon>
        <taxon>Dalbergieae</taxon>
        <taxon>Pterocarpus clade</taxon>
        <taxon>Arachis</taxon>
    </lineage>
</organism>
<dbReference type="GO" id="GO:0009267">
    <property type="term" value="P:cellular response to starvation"/>
    <property type="evidence" value="ECO:0007669"/>
    <property type="project" value="TreeGrafter"/>
</dbReference>
<sequence length="313" mass="35792">MEDHIDWLLQHGWHEKALAAVESGQGRSELLDEVGSRYLDHLIVEQKYGEAASLCPKLLWVFHFAHLRQLPDLVPYMPTENPRLRDTAYEVALVALATNSSYHKDLLSTVKSWPSVIYSALPVISAIKPQLNTSSMTDSLKEALAELYVIAGQYDKAFSFYADVHFLINFSSIQLMKPELFDFIDKYNLQDSIHEKVVQLMMLDCKRAVPLLIQHRDLISPQEVVKQLLNADVKCDCRYFLHLYLHSLFEVNPHCRLPFVWELSDAVALKSVAYSGRMKAEKRSLWSWTASLEKRSLFPNGKSVALGAEKRSL</sequence>
<dbReference type="GO" id="GO:0006623">
    <property type="term" value="P:protein targeting to vacuole"/>
    <property type="evidence" value="ECO:0007669"/>
    <property type="project" value="InterPro"/>
</dbReference>
<evidence type="ECO:0000313" key="2">
    <source>
        <dbReference type="Proteomes" id="UP000289738"/>
    </source>
</evidence>
<keyword evidence="2" id="KW-1185">Reference proteome</keyword>
<reference evidence="1 2" key="1">
    <citation type="submission" date="2019-01" db="EMBL/GenBank/DDBJ databases">
        <title>Sequencing of cultivated peanut Arachis hypogaea provides insights into genome evolution and oil improvement.</title>
        <authorList>
            <person name="Chen X."/>
        </authorList>
    </citation>
    <scope>NUCLEOTIDE SEQUENCE [LARGE SCALE GENOMIC DNA]</scope>
    <source>
        <strain evidence="2">cv. Fuhuasheng</strain>
        <tissue evidence="1">Leaves</tissue>
    </source>
</reference>
<proteinExistence type="predicted"/>
<dbReference type="GO" id="GO:0016236">
    <property type="term" value="P:macroautophagy"/>
    <property type="evidence" value="ECO:0007669"/>
    <property type="project" value="TreeGrafter"/>
</dbReference>
<dbReference type="PANTHER" id="PTHR12616">
    <property type="entry name" value="VACUOLAR PROTEIN SORTING VPS41"/>
    <property type="match status" value="1"/>
</dbReference>
<dbReference type="Proteomes" id="UP000289738">
    <property type="component" value="Chromosome B10"/>
</dbReference>
<dbReference type="EMBL" id="SDMP01000020">
    <property type="protein sequence ID" value="RYQ84527.1"/>
    <property type="molecule type" value="Genomic_DNA"/>
</dbReference>
<protein>
    <recommendedName>
        <fullName evidence="3">Vacuolar sorting protein 39/Transforming growth factor beta receptor-associated domain-containing protein</fullName>
    </recommendedName>
</protein>
<dbReference type="GO" id="GO:0030897">
    <property type="term" value="C:HOPS complex"/>
    <property type="evidence" value="ECO:0007669"/>
    <property type="project" value="TreeGrafter"/>
</dbReference>
<evidence type="ECO:0000313" key="1">
    <source>
        <dbReference type="EMBL" id="RYQ84527.1"/>
    </source>
</evidence>
<name>A0A444X4C4_ARAHY</name>
<dbReference type="GO" id="GO:0034058">
    <property type="term" value="P:endosomal vesicle fusion"/>
    <property type="evidence" value="ECO:0007669"/>
    <property type="project" value="TreeGrafter"/>
</dbReference>
<dbReference type="STRING" id="3818.A0A444X4C4"/>
<evidence type="ECO:0008006" key="3">
    <source>
        <dbReference type="Google" id="ProtNLM"/>
    </source>
</evidence>